<comment type="function">
    <text evidence="9">Catalyzes the transfer of a geranyl-geranyl moiety from geranyl-geranyl pyrophosphate to cysteines occuring in specific C-terminal amino acid sequences.</text>
</comment>
<evidence type="ECO:0000256" key="3">
    <source>
        <dbReference type="ARBA" id="ARBA00014772"/>
    </source>
</evidence>
<dbReference type="PROSITE" id="PS51450">
    <property type="entry name" value="LRR"/>
    <property type="match status" value="2"/>
</dbReference>
<dbReference type="EC" id="2.5.1.60" evidence="2 9"/>
<dbReference type="Gene3D" id="3.80.10.10">
    <property type="entry name" value="Ribonuclease Inhibitor"/>
    <property type="match status" value="1"/>
</dbReference>
<evidence type="ECO:0000256" key="4">
    <source>
        <dbReference type="ARBA" id="ARBA00022602"/>
    </source>
</evidence>
<reference evidence="11" key="1">
    <citation type="submission" date="2018-03" db="EMBL/GenBank/DDBJ databases">
        <title>The relapsing fever spirochete Borrelia turicatae persists in the highly oxidative environment of its soft-bodied tick vector.</title>
        <authorList>
            <person name="Bourret T.J."/>
            <person name="Boyle W.K."/>
            <person name="Valenzuela J.G."/>
            <person name="Oliveira F."/>
            <person name="Lopez J.E."/>
        </authorList>
    </citation>
    <scope>NUCLEOTIDE SEQUENCE</scope>
    <source>
        <strain evidence="11">Kansas strain/isolate</strain>
        <tissue evidence="11">Salivary glands</tissue>
    </source>
</reference>
<dbReference type="PANTHER" id="PTHR11129">
    <property type="entry name" value="PROTEIN FARNESYLTRANSFERASE ALPHA SUBUNIT/RAB GERANYLGERANYL TRANSFERASE ALPHA SUBUNIT"/>
    <property type="match status" value="1"/>
</dbReference>
<dbReference type="PANTHER" id="PTHR11129:SF2">
    <property type="entry name" value="GERANYLGERANYL TRANSFERASE TYPE-2 SUBUNIT ALPHA"/>
    <property type="match status" value="1"/>
</dbReference>
<comment type="similarity">
    <text evidence="1 9">Belongs to the protein prenyltransferase subunit alpha family.</text>
</comment>
<dbReference type="GO" id="GO:0005968">
    <property type="term" value="C:Rab-protein geranylgeranyltransferase complex"/>
    <property type="evidence" value="ECO:0007669"/>
    <property type="project" value="TreeGrafter"/>
</dbReference>
<dbReference type="EMBL" id="GGLE01006340">
    <property type="protein sequence ID" value="MBY10466.1"/>
    <property type="molecule type" value="Transcribed_RNA"/>
</dbReference>
<dbReference type="Gene3D" id="1.25.40.120">
    <property type="entry name" value="Protein prenylyltransferase"/>
    <property type="match status" value="1"/>
</dbReference>
<dbReference type="SUPFAM" id="SSF48439">
    <property type="entry name" value="Protein prenylyltransferase"/>
    <property type="match status" value="1"/>
</dbReference>
<proteinExistence type="inferred from homology"/>
<name>A0A2R5LLR0_9ACAR</name>
<dbReference type="InterPro" id="IPR001611">
    <property type="entry name" value="Leu-rich_rpt"/>
</dbReference>
<evidence type="ECO:0000256" key="8">
    <source>
        <dbReference type="ARBA" id="ARBA00047658"/>
    </source>
</evidence>
<feature type="region of interest" description="Disordered" evidence="10">
    <location>
        <begin position="1"/>
        <end position="36"/>
    </location>
</feature>
<dbReference type="InterPro" id="IPR002088">
    <property type="entry name" value="Prenyl_trans_a"/>
</dbReference>
<sequence>MHGRVKVKTTAEQEEEKRKEREKKLEKYRSASNRIEEKRQRGELDDELLKITGQVLMSNPDDATLWNVRREVFDRYFVERKNNLKELARMELQLTELALQKNPKSYGAWSHRTWAMETFPAMDWDKELSLCNLFLDMDERNFHCWDYRRFVCDHANVSLEKELEFTMQKIAANFSNYSAWHYRSFLLPKLFPGAVQGSVREEILLQEYNLVQNATFTDPSDQSAWFYHRWLTGRESPPLDFLLFRVSRSKHQIIINLTKPIRLDQMQLILKINGTSVPTKWEAPGRPCSSSLWCHKMNKDILIGDCDYMFQVFLQSSDVVLASATVSLCASDHEAQYSGKIPRNRLFSCELSAARTSVLQDELEACQQLHQLEPDNKWPLLTCVLLMRALDGQKHKTEIEDFLSQLCKVDSTRKNYYQDLMSKFAVERIIENLEDHSSSVAFVNCGLTSIRHTDHLVLMQQVDLSNNALTSLRPLCCLINLRNLTADDNKIEDCVGLDNLLELTTLSLRRNSISSTGGIASLATCPQLVELHLEGNLICDDVGFKSSICGVIPQLRALNGENSQ</sequence>
<evidence type="ECO:0000313" key="11">
    <source>
        <dbReference type="EMBL" id="MBY10466.1"/>
    </source>
</evidence>
<protein>
    <recommendedName>
        <fullName evidence="3 9">Geranylgeranyl transferase type-2 subunit alpha</fullName>
        <ecNumber evidence="2 9">2.5.1.60</ecNumber>
    </recommendedName>
    <alternativeName>
        <fullName evidence="7 9">Geranylgeranyl transferase type II subunit alpha</fullName>
    </alternativeName>
</protein>
<evidence type="ECO:0000256" key="6">
    <source>
        <dbReference type="ARBA" id="ARBA00022737"/>
    </source>
</evidence>
<keyword evidence="4 9" id="KW-0637">Prenyltransferase</keyword>
<evidence type="ECO:0000256" key="1">
    <source>
        <dbReference type="ARBA" id="ARBA00006734"/>
    </source>
</evidence>
<feature type="compositionally biased region" description="Basic and acidic residues" evidence="10">
    <location>
        <begin position="9"/>
        <end position="36"/>
    </location>
</feature>
<evidence type="ECO:0000256" key="7">
    <source>
        <dbReference type="ARBA" id="ARBA00031267"/>
    </source>
</evidence>
<keyword evidence="6" id="KW-0677">Repeat</keyword>
<dbReference type="Pfam" id="PF01239">
    <property type="entry name" value="PPTA"/>
    <property type="match status" value="4"/>
</dbReference>
<dbReference type="Gene3D" id="2.60.40.1130">
    <property type="entry name" value="Rab geranylgeranyltransferase alpha-subunit, insert domain"/>
    <property type="match status" value="1"/>
</dbReference>
<dbReference type="GO" id="GO:0097354">
    <property type="term" value="P:prenylation"/>
    <property type="evidence" value="ECO:0007669"/>
    <property type="project" value="UniProtKB-UniRule"/>
</dbReference>
<comment type="catalytic activity">
    <reaction evidence="8 9">
        <text>geranylgeranyl diphosphate + L-cysteinyl-[protein] = S-geranylgeranyl-L-cysteinyl-[protein] + diphosphate</text>
        <dbReference type="Rhea" id="RHEA:21240"/>
        <dbReference type="Rhea" id="RHEA-COMP:10131"/>
        <dbReference type="Rhea" id="RHEA-COMP:11537"/>
        <dbReference type="ChEBI" id="CHEBI:29950"/>
        <dbReference type="ChEBI" id="CHEBI:33019"/>
        <dbReference type="ChEBI" id="CHEBI:57533"/>
        <dbReference type="ChEBI" id="CHEBI:86021"/>
        <dbReference type="EC" id="2.5.1.60"/>
    </reaction>
</comment>
<accession>A0A2R5LLR0</accession>
<evidence type="ECO:0000256" key="9">
    <source>
        <dbReference type="RuleBase" id="RU367120"/>
    </source>
</evidence>
<dbReference type="InterPro" id="IPR032675">
    <property type="entry name" value="LRR_dom_sf"/>
</dbReference>
<dbReference type="FunFam" id="1.25.40.120:FF:000035">
    <property type="entry name" value="Geranylgeranyl transferase type-2 subunit alpha"/>
    <property type="match status" value="1"/>
</dbReference>
<evidence type="ECO:0000256" key="5">
    <source>
        <dbReference type="ARBA" id="ARBA00022679"/>
    </source>
</evidence>
<dbReference type="SUPFAM" id="SSF52058">
    <property type="entry name" value="L domain-like"/>
    <property type="match status" value="1"/>
</dbReference>
<dbReference type="AlphaFoldDB" id="A0A2R5LLR0"/>
<dbReference type="GO" id="GO:0004663">
    <property type="term" value="F:Rab geranylgeranyltransferase activity"/>
    <property type="evidence" value="ECO:0007669"/>
    <property type="project" value="UniProtKB-UniRule"/>
</dbReference>
<dbReference type="PROSITE" id="PS51147">
    <property type="entry name" value="PFTA"/>
    <property type="match status" value="4"/>
</dbReference>
<evidence type="ECO:0000256" key="2">
    <source>
        <dbReference type="ARBA" id="ARBA00012656"/>
    </source>
</evidence>
<evidence type="ECO:0000256" key="10">
    <source>
        <dbReference type="SAM" id="MobiDB-lite"/>
    </source>
</evidence>
<keyword evidence="5 9" id="KW-0808">Transferase</keyword>
<organism evidence="11">
    <name type="scientific">Ornithodoros turicata</name>
    <dbReference type="NCBI Taxonomy" id="34597"/>
    <lineage>
        <taxon>Eukaryota</taxon>
        <taxon>Metazoa</taxon>
        <taxon>Ecdysozoa</taxon>
        <taxon>Arthropoda</taxon>
        <taxon>Chelicerata</taxon>
        <taxon>Arachnida</taxon>
        <taxon>Acari</taxon>
        <taxon>Parasitiformes</taxon>
        <taxon>Ixodida</taxon>
        <taxon>Ixodoidea</taxon>
        <taxon>Argasidae</taxon>
        <taxon>Ornithodorinae</taxon>
        <taxon>Ornithodoros</taxon>
    </lineage>
</organism>